<gene>
    <name evidence="2" type="ORF">JCGZ_15292</name>
</gene>
<evidence type="ECO:0000313" key="3">
    <source>
        <dbReference type="Proteomes" id="UP000027138"/>
    </source>
</evidence>
<accession>A0A067LF49</accession>
<dbReference type="Proteomes" id="UP000027138">
    <property type="component" value="Unassembled WGS sequence"/>
</dbReference>
<feature type="compositionally biased region" description="Basic and acidic residues" evidence="1">
    <location>
        <begin position="8"/>
        <end position="17"/>
    </location>
</feature>
<keyword evidence="3" id="KW-1185">Reference proteome</keyword>
<dbReference type="AlphaFoldDB" id="A0A067LF49"/>
<evidence type="ECO:0000256" key="1">
    <source>
        <dbReference type="SAM" id="MobiDB-lite"/>
    </source>
</evidence>
<feature type="region of interest" description="Disordered" evidence="1">
    <location>
        <begin position="1"/>
        <end position="29"/>
    </location>
</feature>
<evidence type="ECO:0000313" key="2">
    <source>
        <dbReference type="EMBL" id="KDP45848.1"/>
    </source>
</evidence>
<name>A0A067LF49_JATCU</name>
<reference evidence="2 3" key="1">
    <citation type="journal article" date="2014" name="PLoS ONE">
        <title>Global Analysis of Gene Expression Profiles in Physic Nut (Jatropha curcas L.) Seedlings Exposed to Salt Stress.</title>
        <authorList>
            <person name="Zhang L."/>
            <person name="Zhang C."/>
            <person name="Wu P."/>
            <person name="Chen Y."/>
            <person name="Li M."/>
            <person name="Jiang H."/>
            <person name="Wu G."/>
        </authorList>
    </citation>
    <scope>NUCLEOTIDE SEQUENCE [LARGE SCALE GENOMIC DNA]</scope>
    <source>
        <strain evidence="3">cv. GZQX0401</strain>
        <tissue evidence="2">Young leaves</tissue>
    </source>
</reference>
<proteinExistence type="predicted"/>
<organism evidence="2 3">
    <name type="scientific">Jatropha curcas</name>
    <name type="common">Barbados nut</name>
    <dbReference type="NCBI Taxonomy" id="180498"/>
    <lineage>
        <taxon>Eukaryota</taxon>
        <taxon>Viridiplantae</taxon>
        <taxon>Streptophyta</taxon>
        <taxon>Embryophyta</taxon>
        <taxon>Tracheophyta</taxon>
        <taxon>Spermatophyta</taxon>
        <taxon>Magnoliopsida</taxon>
        <taxon>eudicotyledons</taxon>
        <taxon>Gunneridae</taxon>
        <taxon>Pentapetalae</taxon>
        <taxon>rosids</taxon>
        <taxon>fabids</taxon>
        <taxon>Malpighiales</taxon>
        <taxon>Euphorbiaceae</taxon>
        <taxon>Crotonoideae</taxon>
        <taxon>Jatropheae</taxon>
        <taxon>Jatropha</taxon>
    </lineage>
</organism>
<sequence length="103" mass="11465">MEVLTYTHTKDHDENTFVDRPASGPQPDHSAEEITALQAHVDEQERQLAELRAHVMRMFGQPVIDDALITHADTTTHPADTPPGATTLDCADDKPRIFDFGPF</sequence>
<dbReference type="EMBL" id="KK914226">
    <property type="protein sequence ID" value="KDP45848.1"/>
    <property type="molecule type" value="Genomic_DNA"/>
</dbReference>
<protein>
    <submittedName>
        <fullName evidence="2">Uncharacterized protein</fullName>
    </submittedName>
</protein>